<dbReference type="InterPro" id="IPR011009">
    <property type="entry name" value="Kinase-like_dom_sf"/>
</dbReference>
<dbReference type="GO" id="GO:0000124">
    <property type="term" value="C:SAGA complex"/>
    <property type="evidence" value="ECO:0007669"/>
    <property type="project" value="TreeGrafter"/>
</dbReference>
<evidence type="ECO:0000259" key="1">
    <source>
        <dbReference type="PROSITE" id="PS50290"/>
    </source>
</evidence>
<dbReference type="CDD" id="cd05163">
    <property type="entry name" value="PIKK_TRRAP"/>
    <property type="match status" value="1"/>
</dbReference>
<dbReference type="PANTHER" id="PTHR11139">
    <property type="entry name" value="ATAXIA TELANGIECTASIA MUTATED ATM -RELATED"/>
    <property type="match status" value="1"/>
</dbReference>
<dbReference type="GO" id="GO:0006355">
    <property type="term" value="P:regulation of DNA-templated transcription"/>
    <property type="evidence" value="ECO:0007669"/>
    <property type="project" value="TreeGrafter"/>
</dbReference>
<sequence length="347" mass="40022">MNCTRRLTIRGHDGSVHPFIVQQPASRQGRREERVMQLFRILNGVLERKKESRKRNLFFHLPLIIPLAPQIRILQDDPSYASLHGIFEEHCNMIGIHKDDPIMYYTAKVKAGLDIKKQADMLNLKMEIADEIASKMIPETILSDFMMRNMKSYTDLWMIRKQFTAQMASVTFLTYIMSIGHRFPTKWFISLQTGNVWTSDMLPVFSPQTTTFSNSEPVPFRFTPNIQHFITPTGVEGVFTSSLMSIARCLSEPEFEFDQYLGIFIRDELVSWFTAGMKPLNEQNLGERVTSTVDQVLKRTSILSCKPEREKGRGSNIPANQTILDLISQASNPLKYAQMDCTWLQWL</sequence>
<dbReference type="InterPro" id="IPR050517">
    <property type="entry name" value="DDR_Repair_Kinase"/>
</dbReference>
<dbReference type="InterPro" id="IPR003152">
    <property type="entry name" value="FATC_dom"/>
</dbReference>
<dbReference type="GO" id="GO:0035267">
    <property type="term" value="C:NuA4 histone acetyltransferase complex"/>
    <property type="evidence" value="ECO:0007669"/>
    <property type="project" value="TreeGrafter"/>
</dbReference>
<reference evidence="3" key="1">
    <citation type="journal article" date="2020" name="Fungal Divers.">
        <title>Resolving the Mortierellaceae phylogeny through synthesis of multi-gene phylogenetics and phylogenomics.</title>
        <authorList>
            <person name="Vandepol N."/>
            <person name="Liber J."/>
            <person name="Desiro A."/>
            <person name="Na H."/>
            <person name="Kennedy M."/>
            <person name="Barry K."/>
            <person name="Grigoriev I.V."/>
            <person name="Miller A.N."/>
            <person name="O'Donnell K."/>
            <person name="Stajich J.E."/>
            <person name="Bonito G."/>
        </authorList>
    </citation>
    <scope>NUCLEOTIDE SEQUENCE</scope>
    <source>
        <strain evidence="3">KOD1015</strain>
    </source>
</reference>
<dbReference type="SUPFAM" id="SSF56112">
    <property type="entry name" value="Protein kinase-like (PK-like)"/>
    <property type="match status" value="1"/>
</dbReference>
<feature type="domain" description="FATC" evidence="2">
    <location>
        <begin position="315"/>
        <end position="347"/>
    </location>
</feature>
<organism evidence="3 4">
    <name type="scientific">Lunasporangiospora selenospora</name>
    <dbReference type="NCBI Taxonomy" id="979761"/>
    <lineage>
        <taxon>Eukaryota</taxon>
        <taxon>Fungi</taxon>
        <taxon>Fungi incertae sedis</taxon>
        <taxon>Mucoromycota</taxon>
        <taxon>Mortierellomycotina</taxon>
        <taxon>Mortierellomycetes</taxon>
        <taxon>Mortierellales</taxon>
        <taxon>Mortierellaceae</taxon>
        <taxon>Lunasporangiospora</taxon>
    </lineage>
</organism>
<evidence type="ECO:0008006" key="5">
    <source>
        <dbReference type="Google" id="ProtNLM"/>
    </source>
</evidence>
<protein>
    <recommendedName>
        <fullName evidence="5">Non-specific serine/threonine protein kinase</fullName>
    </recommendedName>
</protein>
<keyword evidence="4" id="KW-1185">Reference proteome</keyword>
<comment type="caution">
    <text evidence="3">The sequence shown here is derived from an EMBL/GenBank/DDBJ whole genome shotgun (WGS) entry which is preliminary data.</text>
</comment>
<proteinExistence type="predicted"/>
<accession>A0A9P6FSN2</accession>
<dbReference type="PROSITE" id="PS50290">
    <property type="entry name" value="PI3_4_KINASE_3"/>
    <property type="match status" value="1"/>
</dbReference>
<evidence type="ECO:0000259" key="2">
    <source>
        <dbReference type="PROSITE" id="PS51190"/>
    </source>
</evidence>
<dbReference type="GO" id="GO:0005634">
    <property type="term" value="C:nucleus"/>
    <property type="evidence" value="ECO:0007669"/>
    <property type="project" value="TreeGrafter"/>
</dbReference>
<dbReference type="Gene3D" id="1.10.1070.11">
    <property type="entry name" value="Phosphatidylinositol 3-/4-kinase, catalytic domain"/>
    <property type="match status" value="1"/>
</dbReference>
<dbReference type="EMBL" id="JAABOA010001670">
    <property type="protein sequence ID" value="KAF9581100.1"/>
    <property type="molecule type" value="Genomic_DNA"/>
</dbReference>
<gene>
    <name evidence="3" type="ORF">BGW38_002008</name>
</gene>
<evidence type="ECO:0000313" key="3">
    <source>
        <dbReference type="EMBL" id="KAF9581100.1"/>
    </source>
</evidence>
<dbReference type="InterPro" id="IPR000403">
    <property type="entry name" value="PI3/4_kinase_cat_dom"/>
</dbReference>
<dbReference type="AlphaFoldDB" id="A0A9P6FSN2"/>
<dbReference type="InterPro" id="IPR036940">
    <property type="entry name" value="PI3/4_kinase_cat_sf"/>
</dbReference>
<evidence type="ECO:0000313" key="4">
    <source>
        <dbReference type="Proteomes" id="UP000780801"/>
    </source>
</evidence>
<dbReference type="Proteomes" id="UP000780801">
    <property type="component" value="Unassembled WGS sequence"/>
</dbReference>
<dbReference type="PANTHER" id="PTHR11139:SF1">
    <property type="entry name" value="TRANSFORMATION_TRANSCRIPTION DOMAIN-ASSOCIATED PROTEIN"/>
    <property type="match status" value="1"/>
</dbReference>
<dbReference type="OrthoDB" id="5570127at2759"/>
<dbReference type="GO" id="GO:0006281">
    <property type="term" value="P:DNA repair"/>
    <property type="evidence" value="ECO:0007669"/>
    <property type="project" value="TreeGrafter"/>
</dbReference>
<dbReference type="Pfam" id="PF00454">
    <property type="entry name" value="PI3_PI4_kinase"/>
    <property type="match status" value="1"/>
</dbReference>
<dbReference type="SMART" id="SM00146">
    <property type="entry name" value="PI3Kc"/>
    <property type="match status" value="1"/>
</dbReference>
<dbReference type="PROSITE" id="PS51190">
    <property type="entry name" value="FATC"/>
    <property type="match status" value="1"/>
</dbReference>
<feature type="domain" description="PI3K/PI4K catalytic" evidence="1">
    <location>
        <begin position="1"/>
        <end position="310"/>
    </location>
</feature>
<name>A0A9P6FSN2_9FUNG</name>